<keyword evidence="3" id="KW-1185">Reference proteome</keyword>
<keyword evidence="1" id="KW-0812">Transmembrane</keyword>
<reference evidence="2" key="1">
    <citation type="submission" date="2021-07" db="EMBL/GenBank/DDBJ databases">
        <title>New genus and species of the family Alcaligenaceae.</title>
        <authorList>
            <person name="Hahn M.W."/>
        </authorList>
    </citation>
    <scope>NUCLEOTIDE SEQUENCE</scope>
    <source>
        <strain evidence="2">LF4-65</strain>
    </source>
</reference>
<keyword evidence="1" id="KW-0472">Membrane</keyword>
<proteinExistence type="predicted"/>
<dbReference type="RefSeq" id="WP_259660557.1">
    <property type="nucleotide sequence ID" value="NZ_JAHXRI010000006.1"/>
</dbReference>
<name>A0A953T6V2_9BURK</name>
<keyword evidence="1" id="KW-1133">Transmembrane helix</keyword>
<comment type="caution">
    <text evidence="2">The sequence shown here is derived from an EMBL/GenBank/DDBJ whole genome shotgun (WGS) entry which is preliminary data.</text>
</comment>
<evidence type="ECO:0000313" key="3">
    <source>
        <dbReference type="Proteomes" id="UP000739565"/>
    </source>
</evidence>
<gene>
    <name evidence="2" type="ORF">KZZ10_05855</name>
</gene>
<organism evidence="2 3">
    <name type="scientific">Zwartia hollandica</name>
    <dbReference type="NCBI Taxonomy" id="324606"/>
    <lineage>
        <taxon>Bacteria</taxon>
        <taxon>Pseudomonadati</taxon>
        <taxon>Pseudomonadota</taxon>
        <taxon>Betaproteobacteria</taxon>
        <taxon>Burkholderiales</taxon>
        <taxon>Alcaligenaceae</taxon>
        <taxon>Zwartia</taxon>
    </lineage>
</organism>
<dbReference type="Proteomes" id="UP000739565">
    <property type="component" value="Unassembled WGS sequence"/>
</dbReference>
<feature type="transmembrane region" description="Helical" evidence="1">
    <location>
        <begin position="7"/>
        <end position="28"/>
    </location>
</feature>
<feature type="transmembrane region" description="Helical" evidence="1">
    <location>
        <begin position="123"/>
        <end position="140"/>
    </location>
</feature>
<feature type="transmembrane region" description="Helical" evidence="1">
    <location>
        <begin position="97"/>
        <end position="116"/>
    </location>
</feature>
<dbReference type="AlphaFoldDB" id="A0A953T6V2"/>
<accession>A0A953T6V2</accession>
<sequence length="141" mass="15859">MPSLIVPLVALSVGIFGYLLPGVGYFTMMPGDLGDARFNSVILEHVYQWLTGQARDLWSPGFFYPFNKILAFSDSHLGSFWIYAAARLLGATRELSFQAWFLVGFLLNFVSAYWMLRRMRFDVLGASCGAFVFAFALPVLH</sequence>
<evidence type="ECO:0000256" key="1">
    <source>
        <dbReference type="SAM" id="Phobius"/>
    </source>
</evidence>
<protein>
    <submittedName>
        <fullName evidence="2">Uncharacterized protein</fullName>
    </submittedName>
</protein>
<dbReference type="EMBL" id="JAHXRI010000006">
    <property type="protein sequence ID" value="MBZ1350164.1"/>
    <property type="molecule type" value="Genomic_DNA"/>
</dbReference>
<evidence type="ECO:0000313" key="2">
    <source>
        <dbReference type="EMBL" id="MBZ1350164.1"/>
    </source>
</evidence>